<dbReference type="EMBL" id="GBXM01042712">
    <property type="protein sequence ID" value="JAH65865.1"/>
    <property type="molecule type" value="Transcribed_RNA"/>
</dbReference>
<protein>
    <submittedName>
        <fullName evidence="1">Uncharacterized protein</fullName>
    </submittedName>
</protein>
<name>A0A0E9UKT8_ANGAN</name>
<reference evidence="1" key="2">
    <citation type="journal article" date="2015" name="Fish Shellfish Immunol.">
        <title>Early steps in the European eel (Anguilla anguilla)-Vibrio vulnificus interaction in the gills: Role of the RtxA13 toxin.</title>
        <authorList>
            <person name="Callol A."/>
            <person name="Pajuelo D."/>
            <person name="Ebbesson L."/>
            <person name="Teles M."/>
            <person name="MacKenzie S."/>
            <person name="Amaro C."/>
        </authorList>
    </citation>
    <scope>NUCLEOTIDE SEQUENCE</scope>
</reference>
<evidence type="ECO:0000313" key="1">
    <source>
        <dbReference type="EMBL" id="JAH65865.1"/>
    </source>
</evidence>
<dbReference type="AlphaFoldDB" id="A0A0E9UKT8"/>
<accession>A0A0E9UKT8</accession>
<proteinExistence type="predicted"/>
<organism evidence="1">
    <name type="scientific">Anguilla anguilla</name>
    <name type="common">European freshwater eel</name>
    <name type="synonym">Muraena anguilla</name>
    <dbReference type="NCBI Taxonomy" id="7936"/>
    <lineage>
        <taxon>Eukaryota</taxon>
        <taxon>Metazoa</taxon>
        <taxon>Chordata</taxon>
        <taxon>Craniata</taxon>
        <taxon>Vertebrata</taxon>
        <taxon>Euteleostomi</taxon>
        <taxon>Actinopterygii</taxon>
        <taxon>Neopterygii</taxon>
        <taxon>Teleostei</taxon>
        <taxon>Anguilliformes</taxon>
        <taxon>Anguillidae</taxon>
        <taxon>Anguilla</taxon>
    </lineage>
</organism>
<sequence length="66" mass="7147">MRALVSQSNTYVASRKAGKLAPNRMLLKSVACYLTDMLKMFGAIEGSEPIGFPVGGTNKALTWRAQ</sequence>
<reference evidence="1" key="1">
    <citation type="submission" date="2014-11" db="EMBL/GenBank/DDBJ databases">
        <authorList>
            <person name="Amaro Gonzalez C."/>
        </authorList>
    </citation>
    <scope>NUCLEOTIDE SEQUENCE</scope>
</reference>